<reference evidence="6 7" key="1">
    <citation type="submission" date="2023-11" db="EMBL/GenBank/DDBJ databases">
        <authorList>
            <person name="Okamura Y."/>
        </authorList>
    </citation>
    <scope>NUCLEOTIDE SEQUENCE [LARGE SCALE GENOMIC DNA]</scope>
</reference>
<feature type="transmembrane region" description="Helical" evidence="5">
    <location>
        <begin position="441"/>
        <end position="461"/>
    </location>
</feature>
<evidence type="ECO:0000256" key="3">
    <source>
        <dbReference type="ARBA" id="ARBA00022989"/>
    </source>
</evidence>
<comment type="subcellular location">
    <subcellularLocation>
        <location evidence="1">Membrane</location>
        <topology evidence="1">Multi-pass membrane protein</topology>
    </subcellularLocation>
</comment>
<comment type="caution">
    <text evidence="6">The sequence shown here is derived from an EMBL/GenBank/DDBJ whole genome shotgun (WGS) entry which is preliminary data.</text>
</comment>
<evidence type="ECO:0000313" key="6">
    <source>
        <dbReference type="EMBL" id="CAK1555137.1"/>
    </source>
</evidence>
<feature type="transmembrane region" description="Helical" evidence="5">
    <location>
        <begin position="199"/>
        <end position="218"/>
    </location>
</feature>
<proteinExistence type="predicted"/>
<keyword evidence="3 5" id="KW-1133">Transmembrane helix</keyword>
<dbReference type="EMBL" id="CAVLEF010000280">
    <property type="protein sequence ID" value="CAK1555137.1"/>
    <property type="molecule type" value="Genomic_DNA"/>
</dbReference>
<keyword evidence="4 5" id="KW-0472">Membrane</keyword>
<protein>
    <submittedName>
        <fullName evidence="6">Uncharacterized protein</fullName>
    </submittedName>
</protein>
<feature type="transmembrane region" description="Helical" evidence="5">
    <location>
        <begin position="378"/>
        <end position="400"/>
    </location>
</feature>
<dbReference type="PANTHER" id="PTHR24064">
    <property type="entry name" value="SOLUTE CARRIER FAMILY 22 MEMBER"/>
    <property type="match status" value="1"/>
</dbReference>
<evidence type="ECO:0000313" key="7">
    <source>
        <dbReference type="Proteomes" id="UP001497472"/>
    </source>
</evidence>
<dbReference type="GO" id="GO:0022857">
    <property type="term" value="F:transmembrane transporter activity"/>
    <property type="evidence" value="ECO:0007669"/>
    <property type="project" value="InterPro"/>
</dbReference>
<feature type="transmembrane region" description="Helical" evidence="5">
    <location>
        <begin position="112"/>
        <end position="130"/>
    </location>
</feature>
<name>A0AAV1K440_9NEOP</name>
<dbReference type="SUPFAM" id="SSF103473">
    <property type="entry name" value="MFS general substrate transporter"/>
    <property type="match status" value="1"/>
</dbReference>
<evidence type="ECO:0000256" key="1">
    <source>
        <dbReference type="ARBA" id="ARBA00004141"/>
    </source>
</evidence>
<dbReference type="Pfam" id="PF00083">
    <property type="entry name" value="Sugar_tr"/>
    <property type="match status" value="1"/>
</dbReference>
<evidence type="ECO:0000256" key="2">
    <source>
        <dbReference type="ARBA" id="ARBA00022692"/>
    </source>
</evidence>
<feature type="transmembrane region" description="Helical" evidence="5">
    <location>
        <begin position="296"/>
        <end position="314"/>
    </location>
</feature>
<evidence type="ECO:0000256" key="5">
    <source>
        <dbReference type="SAM" id="Phobius"/>
    </source>
</evidence>
<dbReference type="Proteomes" id="UP001497472">
    <property type="component" value="Unassembled WGS sequence"/>
</dbReference>
<feature type="transmembrane region" description="Helical" evidence="5">
    <location>
        <begin position="407"/>
        <end position="435"/>
    </location>
</feature>
<dbReference type="InterPro" id="IPR005828">
    <property type="entry name" value="MFS_sugar_transport-like"/>
</dbReference>
<dbReference type="Gene3D" id="1.20.1250.20">
    <property type="entry name" value="MFS general substrate transporter like domains"/>
    <property type="match status" value="1"/>
</dbReference>
<gene>
    <name evidence="6" type="ORF">LNINA_LOCUS13974</name>
</gene>
<evidence type="ECO:0000256" key="4">
    <source>
        <dbReference type="ARBA" id="ARBA00023136"/>
    </source>
</evidence>
<keyword evidence="7" id="KW-1185">Reference proteome</keyword>
<accession>A0AAV1K440</accession>
<dbReference type="GO" id="GO:0016020">
    <property type="term" value="C:membrane"/>
    <property type="evidence" value="ECO:0007669"/>
    <property type="project" value="UniProtKB-SubCell"/>
</dbReference>
<sequence length="539" mass="61396">MVTILSTILVIPTVFDQYEDAFLLQPSRGVKCAPQFESVNMTFCVYTTTNGSEVPCDTWRVNLMWIFWIERKWQIFCDQEMKLLSTTVICRLGLVFGCIFFGVLSDSFGRRLAIIINIVAEVILRIALAFCTTESWYRLLVFLKALFASSNHYLELILVCEIASNSWRTLLTSIVLLPQLLSKICAIPAANIALNQETYNFIAFLVGLIPLCLVRWIPESPQWLLYNRRIPLAEKNLVVAANKNDVKLCSDFKIRPVDHRVGMARVKFIFKCDNAYVSLDEEWTCLSILSTRNVRVIVSSTILIWTLFHFVWAPTYIDMYRQQNKFMLLQVLSMTVFMAVLNFGLAKKMKMRCLVILNVVVLGIASVFVIIAKRMCLNILLIEFTAALGVASGLVSYALLFNMTPRLLALIARATLVGCCYSAGEIGTITCYLLILYLQDLTVLILLVIAVLLVTTLCVVLPDVDARELPDTIRDMDYFSELSKPLRWATQKTNSPSYEEVEMRVHSFSSDANNSIIEHAPRPMGFFRLWYSLVKLFNR</sequence>
<feature type="transmembrane region" description="Helical" evidence="5">
    <location>
        <begin position="83"/>
        <end position="105"/>
    </location>
</feature>
<keyword evidence="2 5" id="KW-0812">Transmembrane</keyword>
<feature type="transmembrane region" description="Helical" evidence="5">
    <location>
        <begin position="353"/>
        <end position="372"/>
    </location>
</feature>
<feature type="transmembrane region" description="Helical" evidence="5">
    <location>
        <begin position="326"/>
        <end position="346"/>
    </location>
</feature>
<dbReference type="AlphaFoldDB" id="A0AAV1K440"/>
<dbReference type="InterPro" id="IPR036259">
    <property type="entry name" value="MFS_trans_sf"/>
</dbReference>
<organism evidence="6 7">
    <name type="scientific">Leptosia nina</name>
    <dbReference type="NCBI Taxonomy" id="320188"/>
    <lineage>
        <taxon>Eukaryota</taxon>
        <taxon>Metazoa</taxon>
        <taxon>Ecdysozoa</taxon>
        <taxon>Arthropoda</taxon>
        <taxon>Hexapoda</taxon>
        <taxon>Insecta</taxon>
        <taxon>Pterygota</taxon>
        <taxon>Neoptera</taxon>
        <taxon>Endopterygota</taxon>
        <taxon>Lepidoptera</taxon>
        <taxon>Glossata</taxon>
        <taxon>Ditrysia</taxon>
        <taxon>Papilionoidea</taxon>
        <taxon>Pieridae</taxon>
        <taxon>Pierinae</taxon>
        <taxon>Leptosia</taxon>
    </lineage>
</organism>